<feature type="region of interest" description="Disordered" evidence="1">
    <location>
        <begin position="60"/>
        <end position="79"/>
    </location>
</feature>
<protein>
    <recommendedName>
        <fullName evidence="5">Secreted protein</fullName>
    </recommendedName>
</protein>
<proteinExistence type="predicted"/>
<dbReference type="AlphaFoldDB" id="A0AAP0QR15"/>
<accession>A0AAP0QR15</accession>
<evidence type="ECO:0000256" key="2">
    <source>
        <dbReference type="SAM" id="SignalP"/>
    </source>
</evidence>
<feature type="signal peptide" evidence="2">
    <location>
        <begin position="1"/>
        <end position="21"/>
    </location>
</feature>
<feature type="chain" id="PRO_5042913224" description="Secreted protein" evidence="2">
    <location>
        <begin position="22"/>
        <end position="79"/>
    </location>
</feature>
<reference evidence="3 4" key="1">
    <citation type="submission" date="2024-05" db="EMBL/GenBank/DDBJ databases">
        <title>Haplotype-resolved chromosome-level genome assembly of Huyou (Citrus changshanensis).</title>
        <authorList>
            <person name="Miao C."/>
            <person name="Chen W."/>
            <person name="Wu Y."/>
            <person name="Wang L."/>
            <person name="Zhao S."/>
            <person name="Grierson D."/>
            <person name="Xu C."/>
            <person name="Chen K."/>
        </authorList>
    </citation>
    <scope>NUCLEOTIDE SEQUENCE [LARGE SCALE GENOMIC DNA]</scope>
    <source>
        <strain evidence="3">01-14</strain>
        <tissue evidence="3">Leaf</tissue>
    </source>
</reference>
<evidence type="ECO:0000313" key="4">
    <source>
        <dbReference type="Proteomes" id="UP001428341"/>
    </source>
</evidence>
<evidence type="ECO:0000313" key="3">
    <source>
        <dbReference type="EMBL" id="KAK9216163.1"/>
    </source>
</evidence>
<keyword evidence="4" id="KW-1185">Reference proteome</keyword>
<organism evidence="3 4">
    <name type="scientific">Citrus x changshan-huyou</name>
    <dbReference type="NCBI Taxonomy" id="2935761"/>
    <lineage>
        <taxon>Eukaryota</taxon>
        <taxon>Viridiplantae</taxon>
        <taxon>Streptophyta</taxon>
        <taxon>Embryophyta</taxon>
        <taxon>Tracheophyta</taxon>
        <taxon>Spermatophyta</taxon>
        <taxon>Magnoliopsida</taxon>
        <taxon>eudicotyledons</taxon>
        <taxon>Gunneridae</taxon>
        <taxon>Pentapetalae</taxon>
        <taxon>rosids</taxon>
        <taxon>malvids</taxon>
        <taxon>Sapindales</taxon>
        <taxon>Rutaceae</taxon>
        <taxon>Aurantioideae</taxon>
        <taxon>Citrus</taxon>
    </lineage>
</organism>
<feature type="compositionally biased region" description="Polar residues" evidence="1">
    <location>
        <begin position="60"/>
        <end position="70"/>
    </location>
</feature>
<dbReference type="Proteomes" id="UP001428341">
    <property type="component" value="Unassembled WGS sequence"/>
</dbReference>
<evidence type="ECO:0008006" key="5">
    <source>
        <dbReference type="Google" id="ProtNLM"/>
    </source>
</evidence>
<evidence type="ECO:0000256" key="1">
    <source>
        <dbReference type="SAM" id="MobiDB-lite"/>
    </source>
</evidence>
<keyword evidence="2" id="KW-0732">Signal</keyword>
<dbReference type="EMBL" id="JBCGBO010000003">
    <property type="protein sequence ID" value="KAK9216163.1"/>
    <property type="molecule type" value="Genomic_DNA"/>
</dbReference>
<name>A0AAP0QR15_9ROSI</name>
<comment type="caution">
    <text evidence="3">The sequence shown here is derived from an EMBL/GenBank/DDBJ whole genome shotgun (WGS) entry which is preliminary data.</text>
</comment>
<gene>
    <name evidence="3" type="ORF">WN944_008170</name>
</gene>
<sequence>MRFIQCSIFAVFAIKIQLTWATFALCVCPYIVSISRNAQRAVIDCGFMPVGCCRSVFGQAQTQSDEPSATNRKRKTTDA</sequence>